<evidence type="ECO:0000313" key="1">
    <source>
        <dbReference type="EMBL" id="CAI8055173.1"/>
    </source>
</evidence>
<evidence type="ECO:0000313" key="2">
    <source>
        <dbReference type="Proteomes" id="UP001174909"/>
    </source>
</evidence>
<reference evidence="1" key="1">
    <citation type="submission" date="2023-03" db="EMBL/GenBank/DDBJ databases">
        <authorList>
            <person name="Steffen K."/>
            <person name="Cardenas P."/>
        </authorList>
    </citation>
    <scope>NUCLEOTIDE SEQUENCE</scope>
</reference>
<gene>
    <name evidence="1" type="ORF">GBAR_LOCUS30121</name>
</gene>
<keyword evidence="2" id="KW-1185">Reference proteome</keyword>
<dbReference type="Proteomes" id="UP001174909">
    <property type="component" value="Unassembled WGS sequence"/>
</dbReference>
<comment type="caution">
    <text evidence="1">The sequence shown here is derived from an EMBL/GenBank/DDBJ whole genome shotgun (WGS) entry which is preliminary data.</text>
</comment>
<protein>
    <submittedName>
        <fullName evidence="1">Uncharacterized protein</fullName>
    </submittedName>
</protein>
<organism evidence="1 2">
    <name type="scientific">Geodia barretti</name>
    <name type="common">Barrett's horny sponge</name>
    <dbReference type="NCBI Taxonomy" id="519541"/>
    <lineage>
        <taxon>Eukaryota</taxon>
        <taxon>Metazoa</taxon>
        <taxon>Porifera</taxon>
        <taxon>Demospongiae</taxon>
        <taxon>Heteroscleromorpha</taxon>
        <taxon>Tetractinellida</taxon>
        <taxon>Astrophorina</taxon>
        <taxon>Geodiidae</taxon>
        <taxon>Geodia</taxon>
    </lineage>
</organism>
<accession>A0AA35TWF6</accession>
<sequence>MSSGPRWTECGPPRRYSSVFPSLSLLLRPPRARDWSWLQLRQLPRQHASILCQWPEGQETIISTLLIFLQGLHSYINILW</sequence>
<proteinExistence type="predicted"/>
<dbReference type="EMBL" id="CASHTH010004255">
    <property type="protein sequence ID" value="CAI8055173.1"/>
    <property type="molecule type" value="Genomic_DNA"/>
</dbReference>
<name>A0AA35TWF6_GEOBA</name>
<dbReference type="AlphaFoldDB" id="A0AA35TWF6"/>